<accession>A0ABS0SRV2</accession>
<sequence>MDRNIDVNRKPGLITSMGEVARWRQQGWSWELDVVPVVRAHGHRAEPDPVSTWKFFTEAIGRAHAARTRPPETYHPQVRHDRPHANDKFQRHQANLERAVAGAEIATRLRAEQSEGGW</sequence>
<reference evidence="1 2" key="1">
    <citation type="submission" date="2020-11" db="EMBL/GenBank/DDBJ databases">
        <title>genome sequence of strain KACC 18849.</title>
        <authorList>
            <person name="Gao J."/>
            <person name="Zhang X."/>
        </authorList>
    </citation>
    <scope>NUCLEOTIDE SEQUENCE [LARGE SCALE GENOMIC DNA]</scope>
    <source>
        <strain evidence="1 2">KACC 18849</strain>
    </source>
</reference>
<organism evidence="1 2">
    <name type="scientific">Caulobacter hibisci</name>
    <dbReference type="NCBI Taxonomy" id="2035993"/>
    <lineage>
        <taxon>Bacteria</taxon>
        <taxon>Pseudomonadati</taxon>
        <taxon>Pseudomonadota</taxon>
        <taxon>Alphaproteobacteria</taxon>
        <taxon>Caulobacterales</taxon>
        <taxon>Caulobacteraceae</taxon>
        <taxon>Caulobacter</taxon>
    </lineage>
</organism>
<dbReference type="EMBL" id="JADWOX010000001">
    <property type="protein sequence ID" value="MBI1682360.1"/>
    <property type="molecule type" value="Genomic_DNA"/>
</dbReference>
<evidence type="ECO:0000313" key="2">
    <source>
        <dbReference type="Proteomes" id="UP000639859"/>
    </source>
</evidence>
<comment type="caution">
    <text evidence="1">The sequence shown here is derived from an EMBL/GenBank/DDBJ whole genome shotgun (WGS) entry which is preliminary data.</text>
</comment>
<keyword evidence="2" id="KW-1185">Reference proteome</keyword>
<evidence type="ECO:0000313" key="1">
    <source>
        <dbReference type="EMBL" id="MBI1682360.1"/>
    </source>
</evidence>
<proteinExistence type="predicted"/>
<dbReference type="Proteomes" id="UP000639859">
    <property type="component" value="Unassembled WGS sequence"/>
</dbReference>
<name>A0ABS0SRV2_9CAUL</name>
<gene>
    <name evidence="1" type="ORF">I4Q42_01615</name>
</gene>
<protein>
    <submittedName>
        <fullName evidence="1">Uncharacterized protein</fullName>
    </submittedName>
</protein>
<dbReference type="RefSeq" id="WP_198574316.1">
    <property type="nucleotide sequence ID" value="NZ_JADWOX010000001.1"/>
</dbReference>